<evidence type="ECO:0000256" key="4">
    <source>
        <dbReference type="ARBA" id="ARBA00022553"/>
    </source>
</evidence>
<sequence>MYHVMIVDDELYARTRLKVDLCLERDGFLVDQEAANGQEALEKIRYICPDILLTDMRMPGMNGVDLIAQVKKMYPDLPVIALSGYEDFAYVRSSLKLGAIDYLLKHDLNREVVLEALQKCAEQIRQSQQKEKDTQILQTYWQNSEKESQRQLVLSLLNGDAIDPAVLSEQLPFLIHGRNIQLILMQLDNIHKLEQEGGKIELVMLSPSILSILQEVIRQYAQGIIAEIGGGEFVTLISFEGRNSQQYFWNISRQLVQSLRHNLEKYTNLTASFVLGKLVQQPSGLPSCYRQTRQEMSLRYLTGHGSLIDVSESRTMSPGKFVTLDTVAEKQIANAVERRDHEHCMAAVQAVFDGLLHREADRTSCQIICLELLNLVIRNIKAIPLSNELQEFCTLMRVEILNSDNIQENRRLIVSAYNRLFDFFKTADQFSHYNSNTIKALEYVHAHCQDDLGLDAVAGKLNVSKSYLSRIFSHDCGKSFTEYVACYRVEQAKVLLAQGVTIKEVAERVGIGNQSYFFRVFKSYTGTTPHGWEKKK</sequence>
<dbReference type="AlphaFoldDB" id="A0A1E3A727"/>
<dbReference type="Gene3D" id="3.40.50.2300">
    <property type="match status" value="1"/>
</dbReference>
<evidence type="ECO:0000313" key="14">
    <source>
        <dbReference type="Proteomes" id="UP000094067"/>
    </source>
</evidence>
<keyword evidence="7" id="KW-0238">DNA-binding</keyword>
<dbReference type="PANTHER" id="PTHR42713">
    <property type="entry name" value="HISTIDINE KINASE-RELATED"/>
    <property type="match status" value="1"/>
</dbReference>
<dbReference type="InterPro" id="IPR009057">
    <property type="entry name" value="Homeodomain-like_sf"/>
</dbReference>
<dbReference type="CDD" id="cd17536">
    <property type="entry name" value="REC_YesN-like"/>
    <property type="match status" value="1"/>
</dbReference>
<reference evidence="13 14" key="1">
    <citation type="submission" date="2016-07" db="EMBL/GenBank/DDBJ databases">
        <title>Characterization of isolates of Eisenbergiella tayi derived from blood cultures, using whole genome sequencing.</title>
        <authorList>
            <person name="Burdz T."/>
            <person name="Wiebe D."/>
            <person name="Huynh C."/>
            <person name="Bernard K."/>
        </authorList>
    </citation>
    <scope>NUCLEOTIDE SEQUENCE [LARGE SCALE GENOMIC DNA]</scope>
    <source>
        <strain evidence="13 14">NML 110608</strain>
    </source>
</reference>
<dbReference type="GO" id="GO:0003700">
    <property type="term" value="F:DNA-binding transcription factor activity"/>
    <property type="evidence" value="ECO:0007669"/>
    <property type="project" value="InterPro"/>
</dbReference>
<dbReference type="InterPro" id="IPR041522">
    <property type="entry name" value="CdaR_GGDEF"/>
</dbReference>
<evidence type="ECO:0000313" key="13">
    <source>
        <dbReference type="EMBL" id="ODM04572.1"/>
    </source>
</evidence>
<dbReference type="RefSeq" id="WP_167578507.1">
    <property type="nucleotide sequence ID" value="NZ_MCGH01000003.1"/>
</dbReference>
<feature type="domain" description="HTH araC/xylS-type" evidence="11">
    <location>
        <begin position="438"/>
        <end position="535"/>
    </location>
</feature>
<feature type="modified residue" description="4-aspartylphosphate" evidence="10">
    <location>
        <position position="55"/>
    </location>
</feature>
<dbReference type="PROSITE" id="PS01124">
    <property type="entry name" value="HTH_ARAC_FAMILY_2"/>
    <property type="match status" value="1"/>
</dbReference>
<dbReference type="GO" id="GO:0043565">
    <property type="term" value="F:sequence-specific DNA binding"/>
    <property type="evidence" value="ECO:0007669"/>
    <property type="project" value="InterPro"/>
</dbReference>
<evidence type="ECO:0000259" key="11">
    <source>
        <dbReference type="PROSITE" id="PS01124"/>
    </source>
</evidence>
<dbReference type="InterPro" id="IPR018062">
    <property type="entry name" value="HTH_AraC-typ_CS"/>
</dbReference>
<dbReference type="Pfam" id="PF12833">
    <property type="entry name" value="HTH_18"/>
    <property type="match status" value="1"/>
</dbReference>
<evidence type="ECO:0000256" key="3">
    <source>
        <dbReference type="ARBA" id="ARBA00022490"/>
    </source>
</evidence>
<accession>A0A1E3A727</accession>
<organism evidence="13 14">
    <name type="scientific">Eisenbergiella tayi</name>
    <dbReference type="NCBI Taxonomy" id="1432052"/>
    <lineage>
        <taxon>Bacteria</taxon>
        <taxon>Bacillati</taxon>
        <taxon>Bacillota</taxon>
        <taxon>Clostridia</taxon>
        <taxon>Lachnospirales</taxon>
        <taxon>Lachnospiraceae</taxon>
        <taxon>Eisenbergiella</taxon>
    </lineage>
</organism>
<evidence type="ECO:0000259" key="12">
    <source>
        <dbReference type="PROSITE" id="PS50110"/>
    </source>
</evidence>
<proteinExistence type="predicted"/>
<name>A0A1E3A727_9FIRM</name>
<gene>
    <name evidence="13" type="primary">cheY_3</name>
    <name evidence="13" type="ORF">BEI61_05380</name>
</gene>
<dbReference type="PROSITE" id="PS50110">
    <property type="entry name" value="RESPONSE_REGULATORY"/>
    <property type="match status" value="1"/>
</dbReference>
<evidence type="ECO:0000256" key="1">
    <source>
        <dbReference type="ARBA" id="ARBA00004496"/>
    </source>
</evidence>
<dbReference type="PANTHER" id="PTHR42713:SF3">
    <property type="entry name" value="TRANSCRIPTIONAL REGULATORY PROTEIN HPTR"/>
    <property type="match status" value="1"/>
</dbReference>
<dbReference type="SMART" id="SM00448">
    <property type="entry name" value="REC"/>
    <property type="match status" value="1"/>
</dbReference>
<dbReference type="Pfam" id="PF17853">
    <property type="entry name" value="GGDEF_2"/>
    <property type="match status" value="1"/>
</dbReference>
<comment type="subcellular location">
    <subcellularLocation>
        <location evidence="1">Cytoplasm</location>
    </subcellularLocation>
</comment>
<comment type="caution">
    <text evidence="13">The sequence shown here is derived from an EMBL/GenBank/DDBJ whole genome shotgun (WGS) entry which is preliminary data.</text>
</comment>
<dbReference type="PROSITE" id="PS00041">
    <property type="entry name" value="HTH_ARAC_FAMILY_1"/>
    <property type="match status" value="1"/>
</dbReference>
<dbReference type="SMART" id="SM00342">
    <property type="entry name" value="HTH_ARAC"/>
    <property type="match status" value="1"/>
</dbReference>
<dbReference type="InterPro" id="IPR001789">
    <property type="entry name" value="Sig_transdc_resp-reg_receiver"/>
</dbReference>
<dbReference type="SUPFAM" id="SSF46689">
    <property type="entry name" value="Homeodomain-like"/>
    <property type="match status" value="2"/>
</dbReference>
<comment type="function">
    <text evidence="9">May play the central regulatory role in sporulation. It may be an element of the effector pathway responsible for the activation of sporulation genes in response to nutritional stress. Spo0A may act in concert with spo0H (a sigma factor) to control the expression of some genes that are critical to the sporulation process.</text>
</comment>
<evidence type="ECO:0000256" key="8">
    <source>
        <dbReference type="ARBA" id="ARBA00023163"/>
    </source>
</evidence>
<dbReference type="GO" id="GO:0000160">
    <property type="term" value="P:phosphorelay signal transduction system"/>
    <property type="evidence" value="ECO:0007669"/>
    <property type="project" value="UniProtKB-KW"/>
</dbReference>
<evidence type="ECO:0000256" key="5">
    <source>
        <dbReference type="ARBA" id="ARBA00023012"/>
    </source>
</evidence>
<evidence type="ECO:0000256" key="2">
    <source>
        <dbReference type="ARBA" id="ARBA00018672"/>
    </source>
</evidence>
<evidence type="ECO:0000256" key="7">
    <source>
        <dbReference type="ARBA" id="ARBA00023125"/>
    </source>
</evidence>
<dbReference type="EMBL" id="MCGH01000003">
    <property type="protein sequence ID" value="ODM04572.1"/>
    <property type="molecule type" value="Genomic_DNA"/>
</dbReference>
<keyword evidence="5" id="KW-0902">Two-component regulatory system</keyword>
<dbReference type="Pfam" id="PF00072">
    <property type="entry name" value="Response_reg"/>
    <property type="match status" value="1"/>
</dbReference>
<protein>
    <recommendedName>
        <fullName evidence="2">Stage 0 sporulation protein A homolog</fullName>
    </recommendedName>
</protein>
<dbReference type="InterPro" id="IPR051552">
    <property type="entry name" value="HptR"/>
</dbReference>
<dbReference type="SUPFAM" id="SSF52172">
    <property type="entry name" value="CheY-like"/>
    <property type="match status" value="1"/>
</dbReference>
<dbReference type="GO" id="GO:0005737">
    <property type="term" value="C:cytoplasm"/>
    <property type="evidence" value="ECO:0007669"/>
    <property type="project" value="UniProtKB-SubCell"/>
</dbReference>
<keyword evidence="3" id="KW-0963">Cytoplasm</keyword>
<dbReference type="Gene3D" id="1.10.10.60">
    <property type="entry name" value="Homeodomain-like"/>
    <property type="match status" value="2"/>
</dbReference>
<evidence type="ECO:0000256" key="9">
    <source>
        <dbReference type="ARBA" id="ARBA00024867"/>
    </source>
</evidence>
<dbReference type="InterPro" id="IPR011006">
    <property type="entry name" value="CheY-like_superfamily"/>
</dbReference>
<keyword evidence="6" id="KW-0805">Transcription regulation</keyword>
<keyword evidence="4 10" id="KW-0597">Phosphoprotein</keyword>
<feature type="domain" description="Response regulatory" evidence="12">
    <location>
        <begin position="3"/>
        <end position="120"/>
    </location>
</feature>
<evidence type="ECO:0000256" key="6">
    <source>
        <dbReference type="ARBA" id="ARBA00023015"/>
    </source>
</evidence>
<dbReference type="InterPro" id="IPR018060">
    <property type="entry name" value="HTH_AraC"/>
</dbReference>
<dbReference type="Proteomes" id="UP000094067">
    <property type="component" value="Unassembled WGS sequence"/>
</dbReference>
<evidence type="ECO:0000256" key="10">
    <source>
        <dbReference type="PROSITE-ProRule" id="PRU00169"/>
    </source>
</evidence>
<keyword evidence="8" id="KW-0804">Transcription</keyword>